<keyword evidence="5 9" id="KW-0229">DNA integration</keyword>
<feature type="active site" description="O-(3'-phospho-DNA)-tyrosine intermediate" evidence="9">
    <location>
        <position position="285"/>
    </location>
</feature>
<comment type="subcellular location">
    <subcellularLocation>
        <location evidence="1 9">Cytoplasm</location>
    </subcellularLocation>
</comment>
<gene>
    <name evidence="9 12" type="primary">xerC</name>
    <name evidence="12" type="ORF">GCM10007852_01170</name>
</gene>
<keyword evidence="6 9" id="KW-0238">DNA-binding</keyword>
<comment type="subunit">
    <text evidence="9">Forms a cyclic heterotetrameric complex composed of two molecules of XerC and two molecules of XerD.</text>
</comment>
<evidence type="ECO:0000313" key="13">
    <source>
        <dbReference type="Proteomes" id="UP001156601"/>
    </source>
</evidence>
<feature type="active site" evidence="9">
    <location>
        <position position="157"/>
    </location>
</feature>
<feature type="active site" evidence="9">
    <location>
        <position position="276"/>
    </location>
</feature>
<dbReference type="InterPro" id="IPR044068">
    <property type="entry name" value="CB"/>
</dbReference>
<dbReference type="GO" id="GO:0007059">
    <property type="term" value="P:chromosome segregation"/>
    <property type="evidence" value="ECO:0007669"/>
    <property type="project" value="UniProtKB-UniRule"/>
</dbReference>
<dbReference type="GO" id="GO:0005737">
    <property type="term" value="C:cytoplasm"/>
    <property type="evidence" value="ECO:0007669"/>
    <property type="project" value="UniProtKB-SubCell"/>
</dbReference>
<dbReference type="InterPro" id="IPR050090">
    <property type="entry name" value="Tyrosine_recombinase_XerCD"/>
</dbReference>
<dbReference type="HAMAP" id="MF_01808">
    <property type="entry name" value="Recomb_XerC_XerD"/>
    <property type="match status" value="1"/>
</dbReference>
<evidence type="ECO:0000256" key="4">
    <source>
        <dbReference type="ARBA" id="ARBA00022829"/>
    </source>
</evidence>
<dbReference type="CDD" id="cd00798">
    <property type="entry name" value="INT_XerDC_C"/>
    <property type="match status" value="1"/>
</dbReference>
<dbReference type="GO" id="GO:0006313">
    <property type="term" value="P:DNA transposition"/>
    <property type="evidence" value="ECO:0007669"/>
    <property type="project" value="UniProtKB-UniRule"/>
</dbReference>
<evidence type="ECO:0000256" key="2">
    <source>
        <dbReference type="ARBA" id="ARBA00022490"/>
    </source>
</evidence>
<dbReference type="InterPro" id="IPR004107">
    <property type="entry name" value="Integrase_SAM-like_N"/>
</dbReference>
<evidence type="ECO:0000256" key="9">
    <source>
        <dbReference type="HAMAP-Rule" id="MF_01808"/>
    </source>
</evidence>
<dbReference type="GO" id="GO:0051301">
    <property type="term" value="P:cell division"/>
    <property type="evidence" value="ECO:0007669"/>
    <property type="project" value="UniProtKB-KW"/>
</dbReference>
<feature type="active site" evidence="9">
    <location>
        <position position="253"/>
    </location>
</feature>
<dbReference type="GO" id="GO:0009037">
    <property type="term" value="F:tyrosine-based site-specific recombinase activity"/>
    <property type="evidence" value="ECO:0007669"/>
    <property type="project" value="UniProtKB-UniRule"/>
</dbReference>
<evidence type="ECO:0000256" key="3">
    <source>
        <dbReference type="ARBA" id="ARBA00022618"/>
    </source>
</evidence>
<name>A0AA37SV12_9ALTE</name>
<feature type="domain" description="Core-binding (CB)" evidence="11">
    <location>
        <begin position="14"/>
        <end position="97"/>
    </location>
</feature>
<keyword evidence="4 9" id="KW-0159">Chromosome partition</keyword>
<dbReference type="InterPro" id="IPR010998">
    <property type="entry name" value="Integrase_recombinase_N"/>
</dbReference>
<protein>
    <recommendedName>
        <fullName evidence="9">Tyrosine recombinase XerC</fullName>
    </recommendedName>
</protein>
<dbReference type="GO" id="GO:0003677">
    <property type="term" value="F:DNA binding"/>
    <property type="evidence" value="ECO:0007669"/>
    <property type="project" value="UniProtKB-UniRule"/>
</dbReference>
<dbReference type="SUPFAM" id="SSF56349">
    <property type="entry name" value="DNA breaking-rejoining enzymes"/>
    <property type="match status" value="1"/>
</dbReference>
<feature type="domain" description="Tyr recombinase" evidence="10">
    <location>
        <begin position="118"/>
        <end position="298"/>
    </location>
</feature>
<dbReference type="PANTHER" id="PTHR30349">
    <property type="entry name" value="PHAGE INTEGRASE-RELATED"/>
    <property type="match status" value="1"/>
</dbReference>
<dbReference type="Pfam" id="PF02899">
    <property type="entry name" value="Phage_int_SAM_1"/>
    <property type="match status" value="1"/>
</dbReference>
<keyword evidence="7 9" id="KW-0233">DNA recombination</keyword>
<evidence type="ECO:0000259" key="10">
    <source>
        <dbReference type="PROSITE" id="PS51898"/>
    </source>
</evidence>
<dbReference type="EMBL" id="BSOT01000002">
    <property type="protein sequence ID" value="GLR69209.1"/>
    <property type="molecule type" value="Genomic_DNA"/>
</dbReference>
<feature type="active site" evidence="9">
    <location>
        <position position="180"/>
    </location>
</feature>
<evidence type="ECO:0000259" key="11">
    <source>
        <dbReference type="PROSITE" id="PS51900"/>
    </source>
</evidence>
<dbReference type="PANTHER" id="PTHR30349:SF81">
    <property type="entry name" value="TYROSINE RECOMBINASE XERC"/>
    <property type="match status" value="1"/>
</dbReference>
<keyword evidence="8 9" id="KW-0131">Cell cycle</keyword>
<dbReference type="PROSITE" id="PS51898">
    <property type="entry name" value="TYR_RECOMBINASE"/>
    <property type="match status" value="1"/>
</dbReference>
<comment type="caution">
    <text evidence="12">The sequence shown here is derived from an EMBL/GenBank/DDBJ whole genome shotgun (WGS) entry which is preliminary data.</text>
</comment>
<comment type="function">
    <text evidence="9">Site-specific tyrosine recombinase, which acts by catalyzing the cutting and rejoining of the recombining DNA molecules. The XerC-XerD complex is essential to convert dimers of the bacterial chromosome into monomers to permit their segregation at cell division. It also contributes to the segregational stability of plasmids.</text>
</comment>
<dbReference type="Gene3D" id="1.10.443.10">
    <property type="entry name" value="Intergrase catalytic core"/>
    <property type="match status" value="1"/>
</dbReference>
<evidence type="ECO:0000256" key="6">
    <source>
        <dbReference type="ARBA" id="ARBA00023125"/>
    </source>
</evidence>
<evidence type="ECO:0000256" key="7">
    <source>
        <dbReference type="ARBA" id="ARBA00023172"/>
    </source>
</evidence>
<evidence type="ECO:0000256" key="1">
    <source>
        <dbReference type="ARBA" id="ARBA00004496"/>
    </source>
</evidence>
<evidence type="ECO:0000313" key="12">
    <source>
        <dbReference type="EMBL" id="GLR69209.1"/>
    </source>
</evidence>
<dbReference type="Pfam" id="PF00589">
    <property type="entry name" value="Phage_integrase"/>
    <property type="match status" value="1"/>
</dbReference>
<sequence>MFIMPSELELTEEHPVYIQVIKFLRELEVQRQLSHHTVNNYRRQLLACAEILGNRDWALLTAQHVKRVVHVSSQSSLSPRSINLRLTVLRNFCKYLVREQILAHNPATQIQSVKENKPLPKQLNVDEMAALLNFDENSFLGLRDKAIFELLYGCGLRLSELTNLNVNDILDSGDVTVMGKGSKQRQIPLGRKTKTALAKYKMARQTLADVKDPEALFLSIQKRRISNRQVANRLSKWAQEQTLYQKISPHTLRHSFATHVLESSNDLRGVQELLGHANLSTTQVYTHLNFQHLADVYDKAHPRAKKK</sequence>
<reference evidence="12" key="2">
    <citation type="submission" date="2023-01" db="EMBL/GenBank/DDBJ databases">
        <title>Draft genome sequence of Agaribacter marinus strain NBRC 110023.</title>
        <authorList>
            <person name="Sun Q."/>
            <person name="Mori K."/>
        </authorList>
    </citation>
    <scope>NUCLEOTIDE SEQUENCE</scope>
    <source>
        <strain evidence="12">NBRC 110023</strain>
    </source>
</reference>
<accession>A0AA37SV12</accession>
<dbReference type="AlphaFoldDB" id="A0AA37SV12"/>
<evidence type="ECO:0000256" key="8">
    <source>
        <dbReference type="ARBA" id="ARBA00023306"/>
    </source>
</evidence>
<keyword evidence="13" id="KW-1185">Reference proteome</keyword>
<dbReference type="InterPro" id="IPR013762">
    <property type="entry name" value="Integrase-like_cat_sf"/>
</dbReference>
<comment type="similarity">
    <text evidence="9">Belongs to the 'phage' integrase family. XerC subfamily.</text>
</comment>
<keyword evidence="3 9" id="KW-0132">Cell division</keyword>
<evidence type="ECO:0000256" key="5">
    <source>
        <dbReference type="ARBA" id="ARBA00022908"/>
    </source>
</evidence>
<dbReference type="InterPro" id="IPR023009">
    <property type="entry name" value="Tyrosine_recombinase_XerC/XerD"/>
</dbReference>
<dbReference type="InterPro" id="IPR011010">
    <property type="entry name" value="DNA_brk_join_enz"/>
</dbReference>
<feature type="active site" evidence="9">
    <location>
        <position position="250"/>
    </location>
</feature>
<dbReference type="Gene3D" id="1.10.150.130">
    <property type="match status" value="1"/>
</dbReference>
<proteinExistence type="inferred from homology"/>
<organism evidence="12 13">
    <name type="scientific">Agaribacter marinus</name>
    <dbReference type="NCBI Taxonomy" id="1431249"/>
    <lineage>
        <taxon>Bacteria</taxon>
        <taxon>Pseudomonadati</taxon>
        <taxon>Pseudomonadota</taxon>
        <taxon>Gammaproteobacteria</taxon>
        <taxon>Alteromonadales</taxon>
        <taxon>Alteromonadaceae</taxon>
        <taxon>Agaribacter</taxon>
    </lineage>
</organism>
<reference evidence="12" key="1">
    <citation type="journal article" date="2014" name="Int. J. Syst. Evol. Microbiol.">
        <title>Complete genome sequence of Corynebacterium casei LMG S-19264T (=DSM 44701T), isolated from a smear-ripened cheese.</title>
        <authorList>
            <consortium name="US DOE Joint Genome Institute (JGI-PGF)"/>
            <person name="Walter F."/>
            <person name="Albersmeier A."/>
            <person name="Kalinowski J."/>
            <person name="Ruckert C."/>
        </authorList>
    </citation>
    <scope>NUCLEOTIDE SEQUENCE</scope>
    <source>
        <strain evidence="12">NBRC 110023</strain>
    </source>
</reference>
<dbReference type="Proteomes" id="UP001156601">
    <property type="component" value="Unassembled WGS sequence"/>
</dbReference>
<dbReference type="PROSITE" id="PS51900">
    <property type="entry name" value="CB"/>
    <property type="match status" value="1"/>
</dbReference>
<dbReference type="InterPro" id="IPR002104">
    <property type="entry name" value="Integrase_catalytic"/>
</dbReference>
<keyword evidence="2 9" id="KW-0963">Cytoplasm</keyword>